<organism evidence="1 2">
    <name type="scientific">Holothuria leucospilota</name>
    <name type="common">Black long sea cucumber</name>
    <name type="synonym">Mertensiothuria leucospilota</name>
    <dbReference type="NCBI Taxonomy" id="206669"/>
    <lineage>
        <taxon>Eukaryota</taxon>
        <taxon>Metazoa</taxon>
        <taxon>Echinodermata</taxon>
        <taxon>Eleutherozoa</taxon>
        <taxon>Echinozoa</taxon>
        <taxon>Holothuroidea</taxon>
        <taxon>Aspidochirotacea</taxon>
        <taxon>Aspidochirotida</taxon>
        <taxon>Holothuriidae</taxon>
        <taxon>Holothuria</taxon>
    </lineage>
</organism>
<evidence type="ECO:0000313" key="1">
    <source>
        <dbReference type="EMBL" id="KAJ8046873.1"/>
    </source>
</evidence>
<name>A0A9Q1HJ70_HOLLE</name>
<dbReference type="AlphaFoldDB" id="A0A9Q1HJ70"/>
<dbReference type="PANTHER" id="PTHR21530:SF7">
    <property type="entry name" value="TRAB DOMAIN-CONTAINING PROTEIN"/>
    <property type="match status" value="1"/>
</dbReference>
<dbReference type="Proteomes" id="UP001152320">
    <property type="component" value="Chromosome 2"/>
</dbReference>
<dbReference type="OrthoDB" id="48306at2759"/>
<reference evidence="1" key="1">
    <citation type="submission" date="2021-10" db="EMBL/GenBank/DDBJ databases">
        <title>Tropical sea cucumber genome reveals ecological adaptation and Cuvierian tubules defense mechanism.</title>
        <authorList>
            <person name="Chen T."/>
        </authorList>
    </citation>
    <scope>NUCLEOTIDE SEQUENCE</scope>
    <source>
        <strain evidence="1">Nanhai2018</strain>
        <tissue evidence="1">Muscle</tissue>
    </source>
</reference>
<sequence length="144" mass="15985">MMCAGEPPFLRKDFLLTQSYLPAHSHPPPHMGALVSGSLILLESRVQCQRADDVERYKQKDLLEEMLGEMTGEFPGLSDVFVTERDLFLAQSLKLCAQPVPQPDSRTGYYLPVVVGIVGMGHVPGIVSNWTKECTREDIAAIVR</sequence>
<gene>
    <name evidence="1" type="ORF">HOLleu_05699</name>
</gene>
<protein>
    <submittedName>
        <fullName evidence="1">TraB domain-containing protein</fullName>
    </submittedName>
</protein>
<keyword evidence="2" id="KW-1185">Reference proteome</keyword>
<accession>A0A9Q1HJ70</accession>
<comment type="caution">
    <text evidence="1">The sequence shown here is derived from an EMBL/GenBank/DDBJ whole genome shotgun (WGS) entry which is preliminary data.</text>
</comment>
<dbReference type="InterPro" id="IPR046345">
    <property type="entry name" value="TraB_PrgY-like"/>
</dbReference>
<dbReference type="PANTHER" id="PTHR21530">
    <property type="entry name" value="PHEROMONE SHUTDOWN PROTEIN"/>
    <property type="match status" value="1"/>
</dbReference>
<evidence type="ECO:0000313" key="2">
    <source>
        <dbReference type="Proteomes" id="UP001152320"/>
    </source>
</evidence>
<dbReference type="EMBL" id="JAIZAY010000002">
    <property type="protein sequence ID" value="KAJ8046873.1"/>
    <property type="molecule type" value="Genomic_DNA"/>
</dbReference>
<proteinExistence type="predicted"/>